<keyword evidence="4" id="KW-0862">Zinc</keyword>
<dbReference type="CDD" id="cd07722">
    <property type="entry name" value="LACTB2-like_MBL-fold"/>
    <property type="match status" value="1"/>
</dbReference>
<dbReference type="InterPro" id="IPR050662">
    <property type="entry name" value="Sec-metab_biosynth-thioest"/>
</dbReference>
<dbReference type="Proteomes" id="UP000887568">
    <property type="component" value="Unplaced"/>
</dbReference>
<dbReference type="EnsemblMetazoa" id="XM_038195617.1">
    <property type="protein sequence ID" value="XP_038051545.1"/>
    <property type="gene ID" value="LOC119724526"/>
</dbReference>
<dbReference type="GO" id="GO:0016787">
    <property type="term" value="F:hydrolase activity"/>
    <property type="evidence" value="ECO:0007669"/>
    <property type="project" value="UniProtKB-KW"/>
</dbReference>
<comment type="similarity">
    <text evidence="1">Belongs to the metallo-beta-lactamase superfamily. Glyoxalase II family.</text>
</comment>
<dbReference type="InterPro" id="IPR036388">
    <property type="entry name" value="WH-like_DNA-bd_sf"/>
</dbReference>
<evidence type="ECO:0000256" key="4">
    <source>
        <dbReference type="ARBA" id="ARBA00022833"/>
    </source>
</evidence>
<dbReference type="GO" id="GO:0046872">
    <property type="term" value="F:metal ion binding"/>
    <property type="evidence" value="ECO:0007669"/>
    <property type="project" value="UniProtKB-KW"/>
</dbReference>
<evidence type="ECO:0000313" key="8">
    <source>
        <dbReference type="Proteomes" id="UP000887568"/>
    </source>
</evidence>
<keyword evidence="2" id="KW-0479">Metal-binding</keyword>
<dbReference type="PANTHER" id="PTHR23131:SF0">
    <property type="entry name" value="ENDORIBONUCLEASE LACTB2"/>
    <property type="match status" value="1"/>
</dbReference>
<keyword evidence="8" id="KW-1185">Reference proteome</keyword>
<evidence type="ECO:0000313" key="7">
    <source>
        <dbReference type="EnsemblMetazoa" id="XP_038051545.1"/>
    </source>
</evidence>
<sequence length="294" mass="32837">MMNIMATVIPKVEQLSSRIVRVLGCNPGPMTLQGTNTYIVGTGKRRFLIDTGEEDKPEYLSNLKTTLSNHKTSIQEILVTHWHHDHVGGIPGVCKELQLASSIDVSKLPRSPHQDEPIEGVDQEYKYLEDGQVLRTDGATLRVIYTPGHTDDHMVLYLEEENAVFTGDCILGEGTAVFEDLFTYMKSLELIVALKPDVLYPGHGPVVTSAVEKVQAYIDHRNLREKQILEVLEANKGKKALTCMDMVKIIYTETPEILHMAAASNVDHHLTKLEKEGKVGRQGSNGEHRWSSKL</sequence>
<dbReference type="SMART" id="SM00849">
    <property type="entry name" value="Lactamase_B"/>
    <property type="match status" value="1"/>
</dbReference>
<keyword evidence="3" id="KW-0378">Hydrolase</keyword>
<organism evidence="7 8">
    <name type="scientific">Patiria miniata</name>
    <name type="common">Bat star</name>
    <name type="synonym">Asterina miniata</name>
    <dbReference type="NCBI Taxonomy" id="46514"/>
    <lineage>
        <taxon>Eukaryota</taxon>
        <taxon>Metazoa</taxon>
        <taxon>Echinodermata</taxon>
        <taxon>Eleutherozoa</taxon>
        <taxon>Asterozoa</taxon>
        <taxon>Asteroidea</taxon>
        <taxon>Valvatacea</taxon>
        <taxon>Valvatida</taxon>
        <taxon>Asterinidae</taxon>
        <taxon>Patiria</taxon>
    </lineage>
</organism>
<evidence type="ECO:0000259" key="6">
    <source>
        <dbReference type="SMART" id="SM00849"/>
    </source>
</evidence>
<feature type="region of interest" description="Disordered" evidence="5">
    <location>
        <begin position="274"/>
        <end position="294"/>
    </location>
</feature>
<dbReference type="InterPro" id="IPR001279">
    <property type="entry name" value="Metallo-B-lactamas"/>
</dbReference>
<dbReference type="GO" id="GO:0005759">
    <property type="term" value="C:mitochondrial matrix"/>
    <property type="evidence" value="ECO:0007669"/>
    <property type="project" value="TreeGrafter"/>
</dbReference>
<dbReference type="Pfam" id="PF00753">
    <property type="entry name" value="Lactamase_B"/>
    <property type="match status" value="1"/>
</dbReference>
<dbReference type="Pfam" id="PF17778">
    <property type="entry name" value="WHD_BLACT"/>
    <property type="match status" value="1"/>
</dbReference>
<dbReference type="Gene3D" id="1.10.10.10">
    <property type="entry name" value="Winged helix-like DNA-binding domain superfamily/Winged helix DNA-binding domain"/>
    <property type="match status" value="1"/>
</dbReference>
<protein>
    <recommendedName>
        <fullName evidence="6">Metallo-beta-lactamase domain-containing protein</fullName>
    </recommendedName>
</protein>
<dbReference type="RefSeq" id="XP_038051545.1">
    <property type="nucleotide sequence ID" value="XM_038195617.1"/>
</dbReference>
<dbReference type="InterPro" id="IPR036866">
    <property type="entry name" value="RibonucZ/Hydroxyglut_hydro"/>
</dbReference>
<dbReference type="OMA" id="WQAMDVV"/>
<dbReference type="InterPro" id="IPR041516">
    <property type="entry name" value="LACTB2_WH"/>
</dbReference>
<name>A0A913ZKC7_PATMI</name>
<accession>A0A913ZKC7</accession>
<evidence type="ECO:0000256" key="3">
    <source>
        <dbReference type="ARBA" id="ARBA00022801"/>
    </source>
</evidence>
<evidence type="ECO:0000256" key="2">
    <source>
        <dbReference type="ARBA" id="ARBA00022723"/>
    </source>
</evidence>
<evidence type="ECO:0000256" key="5">
    <source>
        <dbReference type="SAM" id="MobiDB-lite"/>
    </source>
</evidence>
<dbReference type="FunFam" id="1.10.10.10:FF:000328">
    <property type="entry name" value="Lactamase beta 2"/>
    <property type="match status" value="1"/>
</dbReference>
<dbReference type="CTD" id="51110"/>
<dbReference type="AlphaFoldDB" id="A0A913ZKC7"/>
<dbReference type="GO" id="GO:0003727">
    <property type="term" value="F:single-stranded RNA binding"/>
    <property type="evidence" value="ECO:0007669"/>
    <property type="project" value="TreeGrafter"/>
</dbReference>
<dbReference type="FunFam" id="3.60.15.10:FF:000017">
    <property type="entry name" value="Lactamase beta 2"/>
    <property type="match status" value="1"/>
</dbReference>
<proteinExistence type="inferred from homology"/>
<reference evidence="7" key="1">
    <citation type="submission" date="2022-11" db="UniProtKB">
        <authorList>
            <consortium name="EnsemblMetazoa"/>
        </authorList>
    </citation>
    <scope>IDENTIFICATION</scope>
</reference>
<dbReference type="OrthoDB" id="17458at2759"/>
<dbReference type="GO" id="GO:0004521">
    <property type="term" value="F:RNA endonuclease activity"/>
    <property type="evidence" value="ECO:0007669"/>
    <property type="project" value="TreeGrafter"/>
</dbReference>
<dbReference type="SUPFAM" id="SSF56281">
    <property type="entry name" value="Metallo-hydrolase/oxidoreductase"/>
    <property type="match status" value="1"/>
</dbReference>
<evidence type="ECO:0000256" key="1">
    <source>
        <dbReference type="ARBA" id="ARBA00006759"/>
    </source>
</evidence>
<dbReference type="GeneID" id="119724526"/>
<dbReference type="InterPro" id="IPR047921">
    <property type="entry name" value="LACTB2-like_MBL-fold"/>
</dbReference>
<feature type="domain" description="Metallo-beta-lactamase" evidence="6">
    <location>
        <begin position="34"/>
        <end position="203"/>
    </location>
</feature>
<dbReference type="PANTHER" id="PTHR23131">
    <property type="entry name" value="ENDORIBONUCLEASE LACTB2"/>
    <property type="match status" value="1"/>
</dbReference>
<dbReference type="Gene3D" id="3.60.15.10">
    <property type="entry name" value="Ribonuclease Z/Hydroxyacylglutathione hydrolase-like"/>
    <property type="match status" value="1"/>
</dbReference>